<organism evidence="6 7">
    <name type="scientific">Desmophyllum pertusum</name>
    <dbReference type="NCBI Taxonomy" id="174260"/>
    <lineage>
        <taxon>Eukaryota</taxon>
        <taxon>Metazoa</taxon>
        <taxon>Cnidaria</taxon>
        <taxon>Anthozoa</taxon>
        <taxon>Hexacorallia</taxon>
        <taxon>Scleractinia</taxon>
        <taxon>Caryophylliina</taxon>
        <taxon>Caryophylliidae</taxon>
        <taxon>Desmophyllum</taxon>
    </lineage>
</organism>
<dbReference type="PANTHER" id="PTHR43462:SF1">
    <property type="entry name" value="ALANYL-TRNA EDITING PROTEIN AARSD1"/>
    <property type="match status" value="1"/>
</dbReference>
<dbReference type="GO" id="GO:0043039">
    <property type="term" value="P:tRNA aminoacylation"/>
    <property type="evidence" value="ECO:0007669"/>
    <property type="project" value="InterPro"/>
</dbReference>
<evidence type="ECO:0000256" key="1">
    <source>
        <dbReference type="ARBA" id="ARBA00001947"/>
    </source>
</evidence>
<evidence type="ECO:0000313" key="6">
    <source>
        <dbReference type="EMBL" id="KAJ7386784.1"/>
    </source>
</evidence>
<dbReference type="InterPro" id="IPR012947">
    <property type="entry name" value="tRNA_SAD"/>
</dbReference>
<gene>
    <name evidence="6" type="primary">AARSD1</name>
    <name evidence="6" type="ORF">OS493_006811</name>
</gene>
<name>A0A9W9ZVL6_9CNID</name>
<evidence type="ECO:0000256" key="4">
    <source>
        <dbReference type="ARBA" id="ARBA00022833"/>
    </source>
</evidence>
<protein>
    <submittedName>
        <fullName evidence="6">Alanyl-tRNA editing protein Aarsd1</fullName>
        <ecNumber evidence="6">6.1.1.7</ecNumber>
    </submittedName>
</protein>
<dbReference type="GO" id="GO:0046872">
    <property type="term" value="F:metal ion binding"/>
    <property type="evidence" value="ECO:0007669"/>
    <property type="project" value="UniProtKB-KW"/>
</dbReference>
<dbReference type="SMART" id="SM00863">
    <property type="entry name" value="tRNA_SAD"/>
    <property type="match status" value="1"/>
</dbReference>
<dbReference type="SUPFAM" id="SSF55186">
    <property type="entry name" value="ThrRS/AlaRS common domain"/>
    <property type="match status" value="1"/>
</dbReference>
<dbReference type="Pfam" id="PF07973">
    <property type="entry name" value="tRNA_SAD"/>
    <property type="match status" value="1"/>
</dbReference>
<dbReference type="OrthoDB" id="288942at2759"/>
<dbReference type="GO" id="GO:0004813">
    <property type="term" value="F:alanine-tRNA ligase activity"/>
    <property type="evidence" value="ECO:0007669"/>
    <property type="project" value="UniProtKB-EC"/>
</dbReference>
<sequence length="381" mass="42225">MVFACQQDSFLRNLKTKVVSCKAGKLAGKDAYELILEDTVLFPEGGGQPDDRGTINGIQVMRVIRQGGGLIICSNIQDSIWYLQSLKNKFGYETTSWDLGKLRSHIELNCKKLTAEEMEWIETTANEIIRNNTPVNLHVYPSASCPELQHATTRGLPDDHEGPVRVIEIPGIDRNMCCGTHVNNLSQVQVIKLFPETESMRGGTRLFFLAGDRVLKFLGKALDNERALTRMLSVGPDDHPTAVDRIQNSLKSVNKVTKSQLKEIAQLEAYQLKATSETKTYIYIHRENGDMEYMNALVNELSDQPLPVLVTVGPDKGPGQFLLYGDEKQVSQMGPKIAALLQGKGGGKKGRYQGKANTLTTRNAVEDLLKTFNVLSINDSS</sequence>
<dbReference type="InterPro" id="IPR018163">
    <property type="entry name" value="Thr/Ala-tRNA-synth_IIc_edit"/>
</dbReference>
<comment type="cofactor">
    <cofactor evidence="1">
        <name>Zn(2+)</name>
        <dbReference type="ChEBI" id="CHEBI:29105"/>
    </cofactor>
</comment>
<feature type="domain" description="Threonyl/alanyl tRNA synthetase SAD" evidence="5">
    <location>
        <begin position="164"/>
        <end position="207"/>
    </location>
</feature>
<dbReference type="EC" id="6.1.1.7" evidence="6"/>
<dbReference type="GO" id="GO:0005524">
    <property type="term" value="F:ATP binding"/>
    <property type="evidence" value="ECO:0007669"/>
    <property type="project" value="InterPro"/>
</dbReference>
<comment type="similarity">
    <text evidence="2">Belongs to the class-II aminoacyl-tRNA synthetase family. Alax-L subfamily.</text>
</comment>
<dbReference type="Proteomes" id="UP001163046">
    <property type="component" value="Unassembled WGS sequence"/>
</dbReference>
<evidence type="ECO:0000256" key="3">
    <source>
        <dbReference type="ARBA" id="ARBA00022723"/>
    </source>
</evidence>
<keyword evidence="7" id="KW-1185">Reference proteome</keyword>
<dbReference type="InterPro" id="IPR051335">
    <property type="entry name" value="Alanyl-tRNA_Editing_Enzymes"/>
</dbReference>
<reference evidence="6" key="1">
    <citation type="submission" date="2023-01" db="EMBL/GenBank/DDBJ databases">
        <title>Genome assembly of the deep-sea coral Lophelia pertusa.</title>
        <authorList>
            <person name="Herrera S."/>
            <person name="Cordes E."/>
        </authorList>
    </citation>
    <scope>NUCLEOTIDE SEQUENCE</scope>
    <source>
        <strain evidence="6">USNM1676648</strain>
        <tissue evidence="6">Polyp</tissue>
    </source>
</reference>
<dbReference type="SUPFAM" id="SSF50447">
    <property type="entry name" value="Translation proteins"/>
    <property type="match status" value="1"/>
</dbReference>
<dbReference type="AlphaFoldDB" id="A0A9W9ZVL6"/>
<dbReference type="GO" id="GO:0002196">
    <property type="term" value="F:Ser-tRNA(Ala) deacylase activity"/>
    <property type="evidence" value="ECO:0007669"/>
    <property type="project" value="TreeGrafter"/>
</dbReference>
<proteinExistence type="inferred from homology"/>
<dbReference type="Gene3D" id="2.40.30.130">
    <property type="match status" value="1"/>
</dbReference>
<dbReference type="EMBL" id="MU825875">
    <property type="protein sequence ID" value="KAJ7386784.1"/>
    <property type="molecule type" value="Genomic_DNA"/>
</dbReference>
<accession>A0A9W9ZVL6</accession>
<dbReference type="InterPro" id="IPR009000">
    <property type="entry name" value="Transl_B-barrel_sf"/>
</dbReference>
<dbReference type="PANTHER" id="PTHR43462">
    <property type="entry name" value="ALANYL-TRNA EDITING PROTEIN"/>
    <property type="match status" value="1"/>
</dbReference>
<comment type="caution">
    <text evidence="6">The sequence shown here is derived from an EMBL/GenBank/DDBJ whole genome shotgun (WGS) entry which is preliminary data.</text>
</comment>
<evidence type="ECO:0000256" key="2">
    <source>
        <dbReference type="ARBA" id="ARBA00008429"/>
    </source>
</evidence>
<dbReference type="Gene3D" id="3.30.980.10">
    <property type="entry name" value="Threonyl-trna Synthetase, Chain A, domain 2"/>
    <property type="match status" value="1"/>
</dbReference>
<evidence type="ECO:0000313" key="7">
    <source>
        <dbReference type="Proteomes" id="UP001163046"/>
    </source>
</evidence>
<keyword evidence="6" id="KW-0436">Ligase</keyword>
<evidence type="ECO:0000259" key="5">
    <source>
        <dbReference type="SMART" id="SM00863"/>
    </source>
</evidence>
<keyword evidence="4" id="KW-0862">Zinc</keyword>
<keyword evidence="3" id="KW-0479">Metal-binding</keyword>